<dbReference type="Proteomes" id="UP000837801">
    <property type="component" value="Unassembled WGS sequence"/>
</dbReference>
<dbReference type="AlphaFoldDB" id="A0A9P0QLY4"/>
<dbReference type="Pfam" id="PF23868">
    <property type="entry name" value="Mmc1_C"/>
    <property type="match status" value="1"/>
</dbReference>
<protein>
    <recommendedName>
        <fullName evidence="1">Mmc1 C-terminal domain-containing protein</fullName>
    </recommendedName>
</protein>
<dbReference type="PANTHER" id="PTHR38644">
    <property type="entry name" value="EXPRESSED PROTEIN"/>
    <property type="match status" value="1"/>
</dbReference>
<dbReference type="InterPro" id="IPR056196">
    <property type="entry name" value="Mmc1_C"/>
</dbReference>
<reference evidence="2" key="1">
    <citation type="submission" date="2022-03" db="EMBL/GenBank/DDBJ databases">
        <authorList>
            <person name="Legras J.-L."/>
            <person name="Devillers H."/>
            <person name="Grondin C."/>
        </authorList>
    </citation>
    <scope>NUCLEOTIDE SEQUENCE</scope>
    <source>
        <strain evidence="2">CLIB 1423</strain>
    </source>
</reference>
<dbReference type="OrthoDB" id="5319015at2759"/>
<organism evidence="2 3">
    <name type="scientific">[Candida] railenensis</name>
    <dbReference type="NCBI Taxonomy" id="45579"/>
    <lineage>
        <taxon>Eukaryota</taxon>
        <taxon>Fungi</taxon>
        <taxon>Dikarya</taxon>
        <taxon>Ascomycota</taxon>
        <taxon>Saccharomycotina</taxon>
        <taxon>Pichiomycetes</taxon>
        <taxon>Debaryomycetaceae</taxon>
        <taxon>Kurtzmaniella</taxon>
    </lineage>
</organism>
<evidence type="ECO:0000313" key="2">
    <source>
        <dbReference type="EMBL" id="CAH2351655.1"/>
    </source>
</evidence>
<evidence type="ECO:0000259" key="1">
    <source>
        <dbReference type="Pfam" id="PF23868"/>
    </source>
</evidence>
<dbReference type="PANTHER" id="PTHR38644:SF1">
    <property type="entry name" value="EXPRESSED PROTEIN"/>
    <property type="match status" value="1"/>
</dbReference>
<proteinExistence type="predicted"/>
<dbReference type="Pfam" id="PF23867">
    <property type="entry name" value="Mmc1_N"/>
    <property type="match status" value="1"/>
</dbReference>
<name>A0A9P0QLY4_9ASCO</name>
<evidence type="ECO:0000313" key="3">
    <source>
        <dbReference type="Proteomes" id="UP000837801"/>
    </source>
</evidence>
<accession>A0A9P0QLY4</accession>
<dbReference type="EMBL" id="CAKXYY010000004">
    <property type="protein sequence ID" value="CAH2351655.1"/>
    <property type="molecule type" value="Genomic_DNA"/>
</dbReference>
<feature type="domain" description="Mmc1 C-terminal" evidence="1">
    <location>
        <begin position="347"/>
        <end position="525"/>
    </location>
</feature>
<comment type="caution">
    <text evidence="2">The sequence shown here is derived from an EMBL/GenBank/DDBJ whole genome shotgun (WGS) entry which is preliminary data.</text>
</comment>
<keyword evidence="3" id="KW-1185">Reference proteome</keyword>
<sequence>MMIVSCSLPVSYVRTIPSLTFRSYSIKLSQSDPLENRIHSTKYEKPLSLAQAFHSYLETFPKDLETASKIDKYETLTTRRGSNIRIGLIYGDEEISKRSKLLETLLADPLASGNNEWFTQIENRKRDCDNAYVYGDFNSELQERFQLGPDNSLTATYKVPSPILSARYRAPFSKAFHKEILPAEKNNIEIVELNNYTRGISDDFHLFVNVSSNISNALNNFPKAALENQIVLTVIDNKDVSPSSTEESPITFDDTLKSSNNHHMIKINSASYYEGIVNFLKLDAKAGSQFVDSLIQSNIFELQKSLGWYSSTPILSQVLLTIIYNNLKLQERHFTDIEFKYNQVKSKDLAEFSELVHSELQHEFIPKTERYFRKNLRWWKLYLKNDNVEYNLKDFFSHNFMPKSIENYNFLRGKIVNKLQNDKYGEYEDKSDIDNPLSDLKKSIIDTRISTEVQPVVFSAITESLLLFQIPIGILSVLAYQFFDFSLNSSIALFSLGLAVGFNHASKKWETFTTKWTNELFEEIRLCLGKGCIENGLVKELEFRYQDENGVTAARRDILKIVQNELESKEQRKKLADNKK</sequence>
<gene>
    <name evidence="2" type="ORF">CLIB1423_04S03004</name>
</gene>